<dbReference type="EMBL" id="CP094326">
    <property type="protein sequence ID" value="UNY98136.1"/>
    <property type="molecule type" value="Genomic_DNA"/>
</dbReference>
<sequence length="219" mass="24955">MQLQELSLEHLIKAPNIKKEKQSVLFMFHGYGSNEEDLFSFAGELPDDLFIISVRAPYTLSGFGYAWYAIHFDAEDGKWSDDEQAVKSREMINNFIDEACEAYNLDKNNVTLLGFSQGTILSYAVALSYPEKVKNVIALSGYINEKIIQPDYEQNDFTKISVYASHGSADQVIPVDWARRAPVFLKALNIDHVYEEFPVGHGVAPQNFFSFKNWLEKHL</sequence>
<dbReference type="RefSeq" id="WP_242936546.1">
    <property type="nucleotide sequence ID" value="NZ_CP094326.1"/>
</dbReference>
<dbReference type="Proteomes" id="UP000829476">
    <property type="component" value="Chromosome"/>
</dbReference>
<comment type="similarity">
    <text evidence="1">Belongs to the AB hydrolase superfamily. AB hydrolase 2 family.</text>
</comment>
<dbReference type="GO" id="GO:0016787">
    <property type="term" value="F:hydrolase activity"/>
    <property type="evidence" value="ECO:0007669"/>
    <property type="project" value="UniProtKB-KW"/>
</dbReference>
<organism evidence="4 5">
    <name type="scientific">Zhouia spongiae</name>
    <dbReference type="NCBI Taxonomy" id="2202721"/>
    <lineage>
        <taxon>Bacteria</taxon>
        <taxon>Pseudomonadati</taxon>
        <taxon>Bacteroidota</taxon>
        <taxon>Flavobacteriia</taxon>
        <taxon>Flavobacteriales</taxon>
        <taxon>Flavobacteriaceae</taxon>
        <taxon>Zhouia</taxon>
    </lineage>
</organism>
<name>A0ABY3YKW5_9FLAO</name>
<feature type="domain" description="Phospholipase/carboxylesterase/thioesterase" evidence="3">
    <location>
        <begin position="18"/>
        <end position="218"/>
    </location>
</feature>
<keyword evidence="5" id="KW-1185">Reference proteome</keyword>
<reference evidence="4 5" key="1">
    <citation type="journal article" date="2018" name="Int. J. Syst. Evol. Microbiol.">
        <title>Zhouia spongiae sp. nov., isolated from a marine sponge.</title>
        <authorList>
            <person name="Zhuang L."/>
            <person name="Lin B."/>
            <person name="Qin F."/>
            <person name="Luo L."/>
        </authorList>
    </citation>
    <scope>NUCLEOTIDE SEQUENCE [LARGE SCALE GENOMIC DNA]</scope>
    <source>
        <strain evidence="4 5">HN-Y44</strain>
    </source>
</reference>
<dbReference type="InterPro" id="IPR003140">
    <property type="entry name" value="PLipase/COase/thioEstase"/>
</dbReference>
<evidence type="ECO:0000313" key="5">
    <source>
        <dbReference type="Proteomes" id="UP000829476"/>
    </source>
</evidence>
<dbReference type="SUPFAM" id="SSF53474">
    <property type="entry name" value="alpha/beta-Hydrolases"/>
    <property type="match status" value="1"/>
</dbReference>
<evidence type="ECO:0000256" key="1">
    <source>
        <dbReference type="ARBA" id="ARBA00006499"/>
    </source>
</evidence>
<protein>
    <submittedName>
        <fullName evidence="4">Alpha/beta fold hydrolase</fullName>
    </submittedName>
</protein>
<accession>A0ABY3YKW5</accession>
<evidence type="ECO:0000256" key="2">
    <source>
        <dbReference type="ARBA" id="ARBA00022801"/>
    </source>
</evidence>
<dbReference type="PANTHER" id="PTHR10655:SF17">
    <property type="entry name" value="LYSOPHOSPHOLIPASE-LIKE PROTEIN 1"/>
    <property type="match status" value="1"/>
</dbReference>
<dbReference type="Pfam" id="PF02230">
    <property type="entry name" value="Abhydrolase_2"/>
    <property type="match status" value="1"/>
</dbReference>
<dbReference type="PANTHER" id="PTHR10655">
    <property type="entry name" value="LYSOPHOSPHOLIPASE-RELATED"/>
    <property type="match status" value="1"/>
</dbReference>
<evidence type="ECO:0000313" key="4">
    <source>
        <dbReference type="EMBL" id="UNY98136.1"/>
    </source>
</evidence>
<proteinExistence type="inferred from homology"/>
<dbReference type="Gene3D" id="3.40.50.1820">
    <property type="entry name" value="alpha/beta hydrolase"/>
    <property type="match status" value="1"/>
</dbReference>
<gene>
    <name evidence="4" type="ORF">MQE36_13705</name>
</gene>
<dbReference type="InterPro" id="IPR050565">
    <property type="entry name" value="LYPA1-2/EST-like"/>
</dbReference>
<evidence type="ECO:0000259" key="3">
    <source>
        <dbReference type="Pfam" id="PF02230"/>
    </source>
</evidence>
<keyword evidence="2 4" id="KW-0378">Hydrolase</keyword>
<dbReference type="InterPro" id="IPR029058">
    <property type="entry name" value="AB_hydrolase_fold"/>
</dbReference>